<dbReference type="Pfam" id="PF13385">
    <property type="entry name" value="Laminin_G_3"/>
    <property type="match status" value="1"/>
</dbReference>
<comment type="caution">
    <text evidence="1">The sequence shown here is derived from an EMBL/GenBank/DDBJ whole genome shotgun (WGS) entry which is preliminary data.</text>
</comment>
<protein>
    <recommendedName>
        <fullName evidence="3">Lectin</fullName>
    </recommendedName>
</protein>
<gene>
    <name evidence="1" type="ORF">LSH36_2940g00000</name>
</gene>
<dbReference type="AlphaFoldDB" id="A0AAD9ML28"/>
<dbReference type="EMBL" id="JAODUP010002937">
    <property type="protein sequence ID" value="KAK2138490.1"/>
    <property type="molecule type" value="Genomic_DNA"/>
</dbReference>
<evidence type="ECO:0000313" key="2">
    <source>
        <dbReference type="Proteomes" id="UP001208570"/>
    </source>
</evidence>
<keyword evidence="2" id="KW-1185">Reference proteome</keyword>
<sequence length="285" mass="31760">MSCADCTMWDQTQLTCVKDPSRNDCNDNTGSTGVKERITNIGFDKTHSVWTQLKPEMCITFETMTEASKFGFTESSVWIGNHGKNWDSEHVQLSTNDCIEGKKCAYFNGQSYLSVDTLANSFHTWKKFTISLWYKADHLGTMGLLTNGFTSNGCSSLPTITMTTTNGQLNSHVALKDKAAQFKGQVIPNEWNHVCLIRDDDVISMYVNAEMTDEQEIKGNLLPSQCSMMFGIGRNQAFFQGQMDKICLYKGALTEQQVIGEYVKLMPSDGYTGARFHLFGTGVSG</sequence>
<evidence type="ECO:0000313" key="1">
    <source>
        <dbReference type="EMBL" id="KAK2138490.1"/>
    </source>
</evidence>
<evidence type="ECO:0008006" key="3">
    <source>
        <dbReference type="Google" id="ProtNLM"/>
    </source>
</evidence>
<dbReference type="Gene3D" id="2.60.120.200">
    <property type="match status" value="1"/>
</dbReference>
<dbReference type="Proteomes" id="UP001208570">
    <property type="component" value="Unassembled WGS sequence"/>
</dbReference>
<dbReference type="InterPro" id="IPR013320">
    <property type="entry name" value="ConA-like_dom_sf"/>
</dbReference>
<organism evidence="1 2">
    <name type="scientific">Paralvinella palmiformis</name>
    <dbReference type="NCBI Taxonomy" id="53620"/>
    <lineage>
        <taxon>Eukaryota</taxon>
        <taxon>Metazoa</taxon>
        <taxon>Spiralia</taxon>
        <taxon>Lophotrochozoa</taxon>
        <taxon>Annelida</taxon>
        <taxon>Polychaeta</taxon>
        <taxon>Sedentaria</taxon>
        <taxon>Canalipalpata</taxon>
        <taxon>Terebellida</taxon>
        <taxon>Terebelliformia</taxon>
        <taxon>Alvinellidae</taxon>
        <taxon>Paralvinella</taxon>
    </lineage>
</organism>
<accession>A0AAD9ML28</accession>
<name>A0AAD9ML28_9ANNE</name>
<proteinExistence type="predicted"/>
<dbReference type="SUPFAM" id="SSF49899">
    <property type="entry name" value="Concanavalin A-like lectins/glucanases"/>
    <property type="match status" value="1"/>
</dbReference>
<reference evidence="1" key="1">
    <citation type="journal article" date="2023" name="Mol. Biol. Evol.">
        <title>Third-Generation Sequencing Reveals the Adaptive Role of the Epigenome in Three Deep-Sea Polychaetes.</title>
        <authorList>
            <person name="Perez M."/>
            <person name="Aroh O."/>
            <person name="Sun Y."/>
            <person name="Lan Y."/>
            <person name="Juniper S.K."/>
            <person name="Young C.R."/>
            <person name="Angers B."/>
            <person name="Qian P.Y."/>
        </authorList>
    </citation>
    <scope>NUCLEOTIDE SEQUENCE</scope>
    <source>
        <strain evidence="1">P08H-3</strain>
    </source>
</reference>